<accession>A0A538UE04</accession>
<dbReference type="InterPro" id="IPR051202">
    <property type="entry name" value="Peptidase_C40"/>
</dbReference>
<dbReference type="SUPFAM" id="SSF54001">
    <property type="entry name" value="Cysteine proteinases"/>
    <property type="match status" value="1"/>
</dbReference>
<dbReference type="GO" id="GO:0008234">
    <property type="term" value="F:cysteine-type peptidase activity"/>
    <property type="evidence" value="ECO:0007669"/>
    <property type="project" value="UniProtKB-KW"/>
</dbReference>
<dbReference type="PROSITE" id="PS51935">
    <property type="entry name" value="NLPC_P60"/>
    <property type="match status" value="1"/>
</dbReference>
<dbReference type="PANTHER" id="PTHR47053:SF1">
    <property type="entry name" value="MUREIN DD-ENDOPEPTIDASE MEPH-RELATED"/>
    <property type="match status" value="1"/>
</dbReference>
<evidence type="ECO:0000256" key="3">
    <source>
        <dbReference type="ARBA" id="ARBA00022801"/>
    </source>
</evidence>
<evidence type="ECO:0000313" key="7">
    <source>
        <dbReference type="Proteomes" id="UP000319771"/>
    </source>
</evidence>
<dbReference type="GO" id="GO:0006508">
    <property type="term" value="P:proteolysis"/>
    <property type="evidence" value="ECO:0007669"/>
    <property type="project" value="UniProtKB-KW"/>
</dbReference>
<evidence type="ECO:0000256" key="2">
    <source>
        <dbReference type="ARBA" id="ARBA00022670"/>
    </source>
</evidence>
<comment type="caution">
    <text evidence="6">The sequence shown here is derived from an EMBL/GenBank/DDBJ whole genome shotgun (WGS) entry which is preliminary data.</text>
</comment>
<dbReference type="Pfam" id="PF18348">
    <property type="entry name" value="SH3_16"/>
    <property type="match status" value="1"/>
</dbReference>
<dbReference type="PANTHER" id="PTHR47053">
    <property type="entry name" value="MUREIN DD-ENDOPEPTIDASE MEPH-RELATED"/>
    <property type="match status" value="1"/>
</dbReference>
<dbReference type="Pfam" id="PF00877">
    <property type="entry name" value="NLPC_P60"/>
    <property type="match status" value="1"/>
</dbReference>
<evidence type="ECO:0000259" key="5">
    <source>
        <dbReference type="PROSITE" id="PS51935"/>
    </source>
</evidence>
<evidence type="ECO:0000313" key="6">
    <source>
        <dbReference type="EMBL" id="TMQ74124.1"/>
    </source>
</evidence>
<name>A0A538UE04_UNCEI</name>
<dbReference type="InterPro" id="IPR000064">
    <property type="entry name" value="NLP_P60_dom"/>
</dbReference>
<keyword evidence="3" id="KW-0378">Hydrolase</keyword>
<reference evidence="6 7" key="1">
    <citation type="journal article" date="2019" name="Nat. Microbiol.">
        <title>Mediterranean grassland soil C-N compound turnover is dependent on rainfall and depth, and is mediated by genomically divergent microorganisms.</title>
        <authorList>
            <person name="Diamond S."/>
            <person name="Andeer P.F."/>
            <person name="Li Z."/>
            <person name="Crits-Christoph A."/>
            <person name="Burstein D."/>
            <person name="Anantharaman K."/>
            <person name="Lane K.R."/>
            <person name="Thomas B.C."/>
            <person name="Pan C."/>
            <person name="Northen T.R."/>
            <person name="Banfield J.F."/>
        </authorList>
    </citation>
    <scope>NUCLEOTIDE SEQUENCE [LARGE SCALE GENOMIC DNA]</scope>
    <source>
        <strain evidence="6">WS_11</strain>
    </source>
</reference>
<dbReference type="AlphaFoldDB" id="A0A538UE04"/>
<dbReference type="Gene3D" id="3.90.1720.10">
    <property type="entry name" value="endopeptidase domain like (from Nostoc punctiforme)"/>
    <property type="match status" value="1"/>
</dbReference>
<dbReference type="Gene3D" id="2.30.30.40">
    <property type="entry name" value="SH3 Domains"/>
    <property type="match status" value="2"/>
</dbReference>
<evidence type="ECO:0000256" key="1">
    <source>
        <dbReference type="ARBA" id="ARBA00007074"/>
    </source>
</evidence>
<evidence type="ECO:0000256" key="4">
    <source>
        <dbReference type="ARBA" id="ARBA00022807"/>
    </source>
</evidence>
<feature type="domain" description="NlpC/P60" evidence="5">
    <location>
        <begin position="144"/>
        <end position="266"/>
    </location>
</feature>
<sequence>MTVARPSHGVVALASLDVRRRASHRSEMRSQLLLGEVVRVRGRALGGRWVRVRNQGDGYEGWVRAWGLVQVGARRAASWRRLATARVTRPWVEARSQPGGGALVSPLVWGDRVIPGRSRGRHRRVELPDGRRGWADRDALAVGRRRGPALADRVRDLLGIPYLWGGRTPAGLDCSGLVQLLLAEQGCRLPRDAADQERTTRPLAAGERLRVGDLAFFGPASAPAAHVAILLGGGYYAHARGTVRINSIEPGNPLYDGCLGRQFRGFRRPRQAPGRGLR</sequence>
<dbReference type="EMBL" id="VBPB01000012">
    <property type="protein sequence ID" value="TMQ74124.1"/>
    <property type="molecule type" value="Genomic_DNA"/>
</dbReference>
<proteinExistence type="inferred from homology"/>
<protein>
    <submittedName>
        <fullName evidence="6">NlpC/P60 family protein</fullName>
    </submittedName>
</protein>
<organism evidence="6 7">
    <name type="scientific">Eiseniibacteriota bacterium</name>
    <dbReference type="NCBI Taxonomy" id="2212470"/>
    <lineage>
        <taxon>Bacteria</taxon>
        <taxon>Candidatus Eiseniibacteriota</taxon>
    </lineage>
</organism>
<dbReference type="Proteomes" id="UP000319771">
    <property type="component" value="Unassembled WGS sequence"/>
</dbReference>
<gene>
    <name evidence="6" type="ORF">E6K81_01165</name>
</gene>
<dbReference type="InterPro" id="IPR041382">
    <property type="entry name" value="SH3_16"/>
</dbReference>
<keyword evidence="4" id="KW-0788">Thiol protease</keyword>
<keyword evidence="2" id="KW-0645">Protease</keyword>
<dbReference type="InterPro" id="IPR038765">
    <property type="entry name" value="Papain-like_cys_pep_sf"/>
</dbReference>
<comment type="similarity">
    <text evidence="1">Belongs to the peptidase C40 family.</text>
</comment>